<organism evidence="2 3">
    <name type="scientific">Rasamsonia emersonii (strain ATCC 16479 / CBS 393.64 / IMI 116815)</name>
    <dbReference type="NCBI Taxonomy" id="1408163"/>
    <lineage>
        <taxon>Eukaryota</taxon>
        <taxon>Fungi</taxon>
        <taxon>Dikarya</taxon>
        <taxon>Ascomycota</taxon>
        <taxon>Pezizomycotina</taxon>
        <taxon>Eurotiomycetes</taxon>
        <taxon>Eurotiomycetidae</taxon>
        <taxon>Eurotiales</taxon>
        <taxon>Trichocomaceae</taxon>
        <taxon>Rasamsonia</taxon>
    </lineage>
</organism>
<gene>
    <name evidence="2" type="ORF">T310_2772</name>
</gene>
<accession>A0A0F4YY79</accession>
<evidence type="ECO:0000313" key="2">
    <source>
        <dbReference type="EMBL" id="KKA23179.1"/>
    </source>
</evidence>
<evidence type="ECO:0000313" key="3">
    <source>
        <dbReference type="Proteomes" id="UP000053958"/>
    </source>
</evidence>
<protein>
    <submittedName>
        <fullName evidence="2">Uncharacterized protein</fullName>
    </submittedName>
</protein>
<keyword evidence="3" id="KW-1185">Reference proteome</keyword>
<sequence length="210" mass="22235">MRLGPNQSRLRCPVADAPHPAGHGPVRSSAGESPSVDSIVDLLDLLGLLFGDCRSSAQPCGGQNAPKIWNRAPCGSYWGRAHERTGSSRLPPSPPVVPAAGSGCFPPTGDHAWIGGSLVERPPSTLACPRRGAALVHSRSACAPTRRDGTARWCPSPATTLDLRAQCRSTSLLRQVTTSTALDDDSVGMRDAMMTDFYLLVTTLVQWPAQ</sequence>
<dbReference type="EMBL" id="LASV01000109">
    <property type="protein sequence ID" value="KKA23179.1"/>
    <property type="molecule type" value="Genomic_DNA"/>
</dbReference>
<dbReference type="Proteomes" id="UP000053958">
    <property type="component" value="Unassembled WGS sequence"/>
</dbReference>
<evidence type="ECO:0000256" key="1">
    <source>
        <dbReference type="SAM" id="MobiDB-lite"/>
    </source>
</evidence>
<feature type="region of interest" description="Disordered" evidence="1">
    <location>
        <begin position="1"/>
        <end position="34"/>
    </location>
</feature>
<dbReference type="RefSeq" id="XP_013329791.1">
    <property type="nucleotide sequence ID" value="XM_013474337.1"/>
</dbReference>
<dbReference type="AlphaFoldDB" id="A0A0F4YY79"/>
<comment type="caution">
    <text evidence="2">The sequence shown here is derived from an EMBL/GenBank/DDBJ whole genome shotgun (WGS) entry which is preliminary data.</text>
</comment>
<dbReference type="GeneID" id="25315123"/>
<reference evidence="2 3" key="1">
    <citation type="submission" date="2015-04" db="EMBL/GenBank/DDBJ databases">
        <authorList>
            <person name="Heijne W.H."/>
            <person name="Fedorova N.D."/>
            <person name="Nierman W.C."/>
            <person name="Vollebregt A.W."/>
            <person name="Zhao Z."/>
            <person name="Wu L."/>
            <person name="Kumar M."/>
            <person name="Stam H."/>
            <person name="van den Berg M.A."/>
            <person name="Pel H.J."/>
        </authorList>
    </citation>
    <scope>NUCLEOTIDE SEQUENCE [LARGE SCALE GENOMIC DNA]</scope>
    <source>
        <strain evidence="2 3">CBS 393.64</strain>
    </source>
</reference>
<proteinExistence type="predicted"/>
<name>A0A0F4YY79_RASE3</name>